<dbReference type="PANTHER" id="PTHR42734">
    <property type="entry name" value="METAL TRANSPORT SYSTEM ATP-BINDING PROTEIN TM_0124-RELATED"/>
    <property type="match status" value="1"/>
</dbReference>
<dbReference type="AlphaFoldDB" id="A0A559JTJ8"/>
<keyword evidence="6" id="KW-1185">Reference proteome</keyword>
<keyword evidence="1" id="KW-0813">Transport</keyword>
<evidence type="ECO:0000256" key="2">
    <source>
        <dbReference type="ARBA" id="ARBA00022741"/>
    </source>
</evidence>
<keyword evidence="2" id="KW-0547">Nucleotide-binding</keyword>
<dbReference type="EMBL" id="VNJJ01000002">
    <property type="protein sequence ID" value="TVY03209.1"/>
    <property type="molecule type" value="Genomic_DNA"/>
</dbReference>
<gene>
    <name evidence="5" type="ORF">FPZ45_04860</name>
</gene>
<evidence type="ECO:0000259" key="4">
    <source>
        <dbReference type="PROSITE" id="PS50893"/>
    </source>
</evidence>
<dbReference type="Pfam" id="PF00005">
    <property type="entry name" value="ABC_tran"/>
    <property type="match status" value="1"/>
</dbReference>
<dbReference type="SUPFAM" id="SSF52540">
    <property type="entry name" value="P-loop containing nucleoside triphosphate hydrolases"/>
    <property type="match status" value="1"/>
</dbReference>
<reference evidence="5 6" key="1">
    <citation type="submission" date="2019-07" db="EMBL/GenBank/DDBJ databases">
        <authorList>
            <person name="Kim J."/>
        </authorList>
    </citation>
    <scope>NUCLEOTIDE SEQUENCE [LARGE SCALE GENOMIC DNA]</scope>
    <source>
        <strain evidence="5 6">G13</strain>
    </source>
</reference>
<proteinExistence type="predicted"/>
<name>A0A559JTJ8_9BACL</name>
<evidence type="ECO:0000313" key="5">
    <source>
        <dbReference type="EMBL" id="TVY03209.1"/>
    </source>
</evidence>
<dbReference type="OrthoDB" id="9806726at2"/>
<organism evidence="5 6">
    <name type="scientific">Cohnella terricola</name>
    <dbReference type="NCBI Taxonomy" id="1289167"/>
    <lineage>
        <taxon>Bacteria</taxon>
        <taxon>Bacillati</taxon>
        <taxon>Bacillota</taxon>
        <taxon>Bacilli</taxon>
        <taxon>Bacillales</taxon>
        <taxon>Paenibacillaceae</taxon>
        <taxon>Cohnella</taxon>
    </lineage>
</organism>
<dbReference type="PROSITE" id="PS50893">
    <property type="entry name" value="ABC_TRANSPORTER_2"/>
    <property type="match status" value="1"/>
</dbReference>
<dbReference type="Proteomes" id="UP000316330">
    <property type="component" value="Unassembled WGS sequence"/>
</dbReference>
<feature type="domain" description="ABC transporter" evidence="4">
    <location>
        <begin position="11"/>
        <end position="245"/>
    </location>
</feature>
<dbReference type="InterPro" id="IPR003593">
    <property type="entry name" value="AAA+_ATPase"/>
</dbReference>
<evidence type="ECO:0000256" key="3">
    <source>
        <dbReference type="ARBA" id="ARBA00022840"/>
    </source>
</evidence>
<evidence type="ECO:0000256" key="1">
    <source>
        <dbReference type="ARBA" id="ARBA00022448"/>
    </source>
</evidence>
<evidence type="ECO:0000313" key="6">
    <source>
        <dbReference type="Proteomes" id="UP000316330"/>
    </source>
</evidence>
<dbReference type="PROSITE" id="PS50152">
    <property type="entry name" value="25A_SYNTH_3"/>
    <property type="match status" value="1"/>
</dbReference>
<dbReference type="Gene3D" id="3.40.50.300">
    <property type="entry name" value="P-loop containing nucleotide triphosphate hydrolases"/>
    <property type="match status" value="1"/>
</dbReference>
<dbReference type="GO" id="GO:0005524">
    <property type="term" value="F:ATP binding"/>
    <property type="evidence" value="ECO:0007669"/>
    <property type="project" value="UniProtKB-KW"/>
</dbReference>
<comment type="caution">
    <text evidence="5">The sequence shown here is derived from an EMBL/GenBank/DDBJ whole genome shotgun (WGS) entry which is preliminary data.</text>
</comment>
<dbReference type="InterPro" id="IPR050153">
    <property type="entry name" value="Metal_Ion_Import_ABC"/>
</dbReference>
<accession>A0A559JTJ8</accession>
<sequence length="245" mass="27250">MIGRSLSLQLVMMNNVVFGYGDSPCLEDVNIEIRSGEFVAVTGPNGASKTTLLKLILGLLEPWSGEVARARKRADGSTLVAGYVPQQIASFNSGFPSKVSEFVLSGTYGRGSWLRRTNQEDLRLVEESLRQVGMWEHRNRKIGELSGGQKQRICLARALAQQPNLLALDEPSTGMDTQSRTEMYERLSEMVKRKGLTVVMVTHELPDAEPYLDRIIRLERKEAMGWKCCTTTSCRGHFSPAGLSR</sequence>
<dbReference type="SMART" id="SM00382">
    <property type="entry name" value="AAA"/>
    <property type="match status" value="1"/>
</dbReference>
<dbReference type="InterPro" id="IPR017871">
    <property type="entry name" value="ABC_transporter-like_CS"/>
</dbReference>
<dbReference type="InterPro" id="IPR027417">
    <property type="entry name" value="P-loop_NTPase"/>
</dbReference>
<dbReference type="PANTHER" id="PTHR42734:SF4">
    <property type="entry name" value="HIGH-AFFINITY ZINC UPTAKE SYSTEM ATP-BINDING PROTEIN ZNUC"/>
    <property type="match status" value="1"/>
</dbReference>
<protein>
    <submittedName>
        <fullName evidence="5">Metal ABC transporter ATP-binding protein</fullName>
    </submittedName>
</protein>
<dbReference type="PROSITE" id="PS00211">
    <property type="entry name" value="ABC_TRANSPORTER_1"/>
    <property type="match status" value="1"/>
</dbReference>
<dbReference type="InterPro" id="IPR003439">
    <property type="entry name" value="ABC_transporter-like_ATP-bd"/>
</dbReference>
<dbReference type="GO" id="GO:0016887">
    <property type="term" value="F:ATP hydrolysis activity"/>
    <property type="evidence" value="ECO:0007669"/>
    <property type="project" value="InterPro"/>
</dbReference>
<keyword evidence="3 5" id="KW-0067">ATP-binding</keyword>